<feature type="transmembrane region" description="Helical" evidence="1">
    <location>
        <begin position="375"/>
        <end position="397"/>
    </location>
</feature>
<feature type="transmembrane region" description="Helical" evidence="1">
    <location>
        <begin position="142"/>
        <end position="163"/>
    </location>
</feature>
<evidence type="ECO:0000313" key="3">
    <source>
        <dbReference type="Proteomes" id="UP000714380"/>
    </source>
</evidence>
<dbReference type="Proteomes" id="UP000714380">
    <property type="component" value="Unassembled WGS sequence"/>
</dbReference>
<keyword evidence="3" id="KW-1185">Reference proteome</keyword>
<organism evidence="2 3">
    <name type="scientific">Thalassolituus marinus</name>
    <dbReference type="NCBI Taxonomy" id="671053"/>
    <lineage>
        <taxon>Bacteria</taxon>
        <taxon>Pseudomonadati</taxon>
        <taxon>Pseudomonadota</taxon>
        <taxon>Gammaproteobacteria</taxon>
        <taxon>Oceanospirillales</taxon>
        <taxon>Oceanospirillaceae</taxon>
        <taxon>Thalassolituus</taxon>
    </lineage>
</organism>
<dbReference type="Pfam" id="PF03929">
    <property type="entry name" value="PepSY_TM"/>
    <property type="match status" value="1"/>
</dbReference>
<gene>
    <name evidence="2" type="ORF">I9W95_15065</name>
</gene>
<sequence length="454" mass="50473">MTAQHTLYRRIWRWHFYAGLFVIPFMLVLALSGMALLLKPQLESLQFGDWLTVPEMAQQQSPDVLLKQVKRAFPNAGPHQFIAAKNAGETSRFVVKQQQQSILVFIDPYRAVVVGSIPLADTWYAIADDIHGTLLLGKSGDALLEAAAGLCLFLLMSGLYLHWPRSRNASLWKLPLRQYHKRFSWRQLHGALGIWLSVVLVFFALSGLAWTGVWGQKLVQPWSSFPAEKSARFWNNYQAETTQAATPTTHIHGNLNSDNLEEVPWAVEQLPVPLSQPHHAHLPLLSLADIMAQGKALGLDYFRVSFPRGERGVYSLISSTTSGDISNPLNDRTVHIDPHSGDILADIGWADYNLLAKTMAAGIALHKGEVSAINLWGNMLACALLILLSIAGAVLWFKRRSVRRPQLSLPPHSNHSGHGWRLLLTLSAVLFPLSGVVLLLIALLDSLLNRRQSS</sequence>
<keyword evidence="1" id="KW-1133">Transmembrane helix</keyword>
<dbReference type="InterPro" id="IPR005625">
    <property type="entry name" value="PepSY-ass_TM"/>
</dbReference>
<accession>A0ABS7ZT54</accession>
<protein>
    <submittedName>
        <fullName evidence="2">PepSY domain-containing protein</fullName>
    </submittedName>
</protein>
<reference evidence="2 3" key="1">
    <citation type="submission" date="2020-12" db="EMBL/GenBank/DDBJ databases">
        <title>Novel Thalassolituus-related marine hydrocarbonoclastic bacteria mediated algae-derived hydrocarbons mineralization in twilight zone of the northern South China Sea.</title>
        <authorList>
            <person name="Dong C."/>
        </authorList>
    </citation>
    <scope>NUCLEOTIDE SEQUENCE [LARGE SCALE GENOMIC DNA]</scope>
    <source>
        <strain evidence="2 3">IMCC1826</strain>
    </source>
</reference>
<proteinExistence type="predicted"/>
<keyword evidence="1" id="KW-0812">Transmembrane</keyword>
<evidence type="ECO:0000256" key="1">
    <source>
        <dbReference type="SAM" id="Phobius"/>
    </source>
</evidence>
<dbReference type="RefSeq" id="WP_225676371.1">
    <property type="nucleotide sequence ID" value="NZ_JAEDAH010000096.1"/>
</dbReference>
<comment type="caution">
    <text evidence="2">The sequence shown here is derived from an EMBL/GenBank/DDBJ whole genome shotgun (WGS) entry which is preliminary data.</text>
</comment>
<dbReference type="PANTHER" id="PTHR34219:SF1">
    <property type="entry name" value="PEPSY DOMAIN-CONTAINING PROTEIN"/>
    <property type="match status" value="1"/>
</dbReference>
<feature type="transmembrane region" description="Helical" evidence="1">
    <location>
        <begin position="422"/>
        <end position="444"/>
    </location>
</feature>
<keyword evidence="1" id="KW-0472">Membrane</keyword>
<dbReference type="PANTHER" id="PTHR34219">
    <property type="entry name" value="IRON-REGULATED INNER MEMBRANE PROTEIN-RELATED"/>
    <property type="match status" value="1"/>
</dbReference>
<feature type="transmembrane region" description="Helical" evidence="1">
    <location>
        <begin position="191"/>
        <end position="213"/>
    </location>
</feature>
<name>A0ABS7ZT54_9GAMM</name>
<feature type="transmembrane region" description="Helical" evidence="1">
    <location>
        <begin position="16"/>
        <end position="38"/>
    </location>
</feature>
<dbReference type="EMBL" id="JAEDAH010000096">
    <property type="protein sequence ID" value="MCA6064927.1"/>
    <property type="molecule type" value="Genomic_DNA"/>
</dbReference>
<evidence type="ECO:0000313" key="2">
    <source>
        <dbReference type="EMBL" id="MCA6064927.1"/>
    </source>
</evidence>